<proteinExistence type="predicted"/>
<dbReference type="PROSITE" id="PS00198">
    <property type="entry name" value="4FE4S_FER_1"/>
    <property type="match status" value="1"/>
</dbReference>
<dbReference type="InterPro" id="IPR017900">
    <property type="entry name" value="4Fe4S_Fe_S_CS"/>
</dbReference>
<dbReference type="Gene3D" id="3.30.70.20">
    <property type="match status" value="1"/>
</dbReference>
<organism evidence="3">
    <name type="scientific">marine metagenome</name>
    <dbReference type="NCBI Taxonomy" id="408172"/>
    <lineage>
        <taxon>unclassified sequences</taxon>
        <taxon>metagenomes</taxon>
        <taxon>ecological metagenomes</taxon>
    </lineage>
</organism>
<gene>
    <name evidence="3" type="ORF">METZ01_LOCUS210758</name>
</gene>
<dbReference type="AlphaFoldDB" id="A0A382F6E4"/>
<dbReference type="PROSITE" id="PS51379">
    <property type="entry name" value="4FE4S_FER_2"/>
    <property type="match status" value="2"/>
</dbReference>
<dbReference type="Pfam" id="PF12838">
    <property type="entry name" value="Fer4_7"/>
    <property type="match status" value="1"/>
</dbReference>
<dbReference type="EMBL" id="UINC01047965">
    <property type="protein sequence ID" value="SVB57904.1"/>
    <property type="molecule type" value="Genomic_DNA"/>
</dbReference>
<feature type="compositionally biased region" description="Basic and acidic residues" evidence="1">
    <location>
        <begin position="95"/>
        <end position="107"/>
    </location>
</feature>
<dbReference type="PANTHER" id="PTHR42827">
    <property type="entry name" value="IRON-SULFUR CLUSTER-BINDING PROTEIN-RELATED"/>
    <property type="match status" value="1"/>
</dbReference>
<dbReference type="PANTHER" id="PTHR42827:SF1">
    <property type="entry name" value="IRON-SULFUR CLUSTER-BINDING PROTEIN"/>
    <property type="match status" value="1"/>
</dbReference>
<name>A0A382F6E4_9ZZZZ</name>
<dbReference type="SUPFAM" id="SSF54862">
    <property type="entry name" value="4Fe-4S ferredoxins"/>
    <property type="match status" value="1"/>
</dbReference>
<dbReference type="InterPro" id="IPR017896">
    <property type="entry name" value="4Fe4S_Fe-S-bd"/>
</dbReference>
<sequence length="414" mass="47441">MAIKKIHHIVTRPGNNPHDKDVQIKVAEDITSSPGIPTIESDVSFYSREHPQEAHFIENSADRNWLWSQYTDTFTEYRKQFEKQEEPLLKGANDSGDRHPPIKPKSNKDYTEILRTKARELGFNEVGFTKYDKRYTFISRKKWVKYPNAICLGLEQDYEATQTLPSETSEHAHFGTYLKEGKLALELAEYILSLGYHAQVHNHSDSSAPYIPMFVNAGLGQLGANGQLLSPHLGSRMRLMIITTDMPLKYDSPIDYGINKFCGKCQVCVKRCPSNALSSNPIWWRGVQKYKVNYGRCRAVMGRYDGCGICMKVCPVQKFGMEKVMDHYVETGKILGKGTNELEGFSLKDKGYFDSKSKPKFDKNFFDIPRGTKYNWIFANFKENVMNKKKVEKEDLNTFTSDLETSLFEPDIPT</sequence>
<evidence type="ECO:0000313" key="3">
    <source>
        <dbReference type="EMBL" id="SVB57904.1"/>
    </source>
</evidence>
<feature type="domain" description="4Fe-4S ferredoxin-type" evidence="2">
    <location>
        <begin position="250"/>
        <end position="282"/>
    </location>
</feature>
<protein>
    <recommendedName>
        <fullName evidence="2">4Fe-4S ferredoxin-type domain-containing protein</fullName>
    </recommendedName>
</protein>
<evidence type="ECO:0000256" key="1">
    <source>
        <dbReference type="SAM" id="MobiDB-lite"/>
    </source>
</evidence>
<accession>A0A382F6E4</accession>
<reference evidence="3" key="1">
    <citation type="submission" date="2018-05" db="EMBL/GenBank/DDBJ databases">
        <authorList>
            <person name="Lanie J.A."/>
            <person name="Ng W.-L."/>
            <person name="Kazmierczak K.M."/>
            <person name="Andrzejewski T.M."/>
            <person name="Davidsen T.M."/>
            <person name="Wayne K.J."/>
            <person name="Tettelin H."/>
            <person name="Glass J.I."/>
            <person name="Rusch D."/>
            <person name="Podicherti R."/>
            <person name="Tsui H.-C.T."/>
            <person name="Winkler M.E."/>
        </authorList>
    </citation>
    <scope>NUCLEOTIDE SEQUENCE</scope>
</reference>
<feature type="domain" description="4Fe-4S ferredoxin-type" evidence="2">
    <location>
        <begin position="295"/>
        <end position="324"/>
    </location>
</feature>
<evidence type="ECO:0000259" key="2">
    <source>
        <dbReference type="PROSITE" id="PS51379"/>
    </source>
</evidence>
<feature type="region of interest" description="Disordered" evidence="1">
    <location>
        <begin position="87"/>
        <end position="107"/>
    </location>
</feature>